<reference evidence="2 3" key="1">
    <citation type="submission" date="2006-03" db="EMBL/GenBank/DDBJ databases">
        <authorList>
            <person name="Bartlett D.H."/>
            <person name="Valle G."/>
            <person name="Lauro F.M."/>
            <person name="Vezzi A."/>
            <person name="Simonato F."/>
            <person name="Eloe E."/>
            <person name="Vitulo N."/>
            <person name="Stratton T.K."/>
            <person name="D'angelo M."/>
            <person name="Ferriera S."/>
            <person name="Johnson J."/>
            <person name="Kravitz S."/>
            <person name="Beeson K."/>
            <person name="Sutton G."/>
            <person name="Rogers Y."/>
            <person name="Friedman R."/>
            <person name="Frazier M."/>
            <person name="Venter J.C."/>
        </authorList>
    </citation>
    <scope>NUCLEOTIDE SEQUENCE [LARGE SCALE GENOMIC DNA]</scope>
    <source>
        <strain evidence="2 3">3TCK</strain>
    </source>
</reference>
<feature type="transmembrane region" description="Helical" evidence="1">
    <location>
        <begin position="991"/>
        <end position="1010"/>
    </location>
</feature>
<feature type="transmembrane region" description="Helical" evidence="1">
    <location>
        <begin position="526"/>
        <end position="545"/>
    </location>
</feature>
<dbReference type="AlphaFoldDB" id="Q1Z1G3"/>
<sequence>MKQDIAAYFIKNKVVSWMITLIFLIGGTMAFFGLGRLEDPAFTIKDAMVVTAYPGATPLQVEEEVTYPIEKAIQQLTYVDEVNSVSSRGLSQITVTMKNNYGPDDLPQIWDELRRKVNDIRPNLPPGVADPSIIDDFGDVYGIMLAITGDGYSYKELNDYVDYFRREIELVDGVGKVAVTGTQQEQVFIEISMQRLSNLGISPQTIYGTLATQNLVTSAGAVKIGTEYIRVHPTGEFKDVDALGDLIITDTGAEGLIYLRDVATITRGFKEVPDNLISYNGKVALNVGVSFIDGVNVVEKGKGVYQRLNELKEQQPVGIDIGAVYSQPDEVDQSVKGFIVSLGQAVAIVIVVLLFFMGMRSGILIGLILLLTVLGTFVFMNIMAIDLQRISLGALVIALGMLVDNAIVVVEGILIGIQKGRTRMQAASDIVTQTKWPLLGATVIAVTAFAPIGLSQDSTGEYCATLFSVLLISLMLSWFTAISLTPFFADMFFKGVKHNSDGEESDPYKGLVFVLYKQSLEKCMKYAWTTVIVLIVMLGASLYGFTQLKQSFFPSSTTPMFMVDVWLPEGTDIRSTNDKLQELEGWVNQQDTVSYVSSSAGKGSQRFMLTYSPEKSYSSYGELIIRVDDYDAVMPMLRKVSAELDANHPDIEYKLKRIELGPSSGSKIEARLVGPDPTVLRRLAQQSLDIMRADPGAFNVRHDWRERTKVLEPIFNESQARRYGITKEDVDDLFQMAFSGLSVGIYRDGTNLMPIVARLPEQERVDVSSIEGMKIWSPAIQGYVPLQQVMLGVNVKWEDPLVVRKNRKRMLTIMADPDPLGDETAATLQARIQPKIEALDFPPGYSLEWGGEYESSADAKASLFQTMPMGYLFMFLITIFLFNKVKEAVIVWATVPLAIIGVTTGLLILNTPFGFMALLGFLSLSGMLVKNGIVLLDQIEIEISSGKDKYQAVVDAAVSRVRPVCMAAITTVLGMIPLLPDVFFKPMAVTIMFGLGFATVLTLIVVPVLYRMFHHLKVPEAQ</sequence>
<feature type="transmembrane region" description="Helical" evidence="1">
    <location>
        <begin position="466"/>
        <end position="489"/>
    </location>
</feature>
<feature type="transmembrane region" description="Helical" evidence="1">
    <location>
        <begin position="363"/>
        <end position="384"/>
    </location>
</feature>
<dbReference type="PANTHER" id="PTHR32063">
    <property type="match status" value="1"/>
</dbReference>
<feature type="transmembrane region" description="Helical" evidence="1">
    <location>
        <begin position="889"/>
        <end position="909"/>
    </location>
</feature>
<dbReference type="PRINTS" id="PR00702">
    <property type="entry name" value="ACRIFLAVINRP"/>
</dbReference>
<feature type="transmembrane region" description="Helical" evidence="1">
    <location>
        <begin position="390"/>
        <end position="415"/>
    </location>
</feature>
<dbReference type="Gene3D" id="3.30.2090.10">
    <property type="entry name" value="Multidrug efflux transporter AcrB TolC docking domain, DN and DC subdomains"/>
    <property type="match status" value="2"/>
</dbReference>
<dbReference type="EMBL" id="AAPH01000021">
    <property type="protein sequence ID" value="EAS42378.1"/>
    <property type="molecule type" value="Genomic_DNA"/>
</dbReference>
<dbReference type="Proteomes" id="UP000003789">
    <property type="component" value="Unassembled WGS sequence"/>
</dbReference>
<feature type="transmembrane region" description="Helical" evidence="1">
    <location>
        <begin position="915"/>
        <end position="936"/>
    </location>
</feature>
<proteinExistence type="predicted"/>
<comment type="caution">
    <text evidence="2">The sequence shown here is derived from an EMBL/GenBank/DDBJ whole genome shotgun (WGS) entry which is preliminary data.</text>
</comment>
<dbReference type="OrthoDB" id="9757940at2"/>
<feature type="transmembrane region" description="Helical" evidence="1">
    <location>
        <begin position="436"/>
        <end position="454"/>
    </location>
</feature>
<gene>
    <name evidence="2" type="ORF">P3TCK_00640</name>
</gene>
<dbReference type="Gene3D" id="3.30.70.1440">
    <property type="entry name" value="Multidrug efflux transporter AcrB pore domain"/>
    <property type="match status" value="1"/>
</dbReference>
<dbReference type="GO" id="GO:0005886">
    <property type="term" value="C:plasma membrane"/>
    <property type="evidence" value="ECO:0007669"/>
    <property type="project" value="TreeGrafter"/>
</dbReference>
<dbReference type="InterPro" id="IPR001036">
    <property type="entry name" value="Acrflvin-R"/>
</dbReference>
<evidence type="ECO:0000313" key="2">
    <source>
        <dbReference type="EMBL" id="EAS42378.1"/>
    </source>
</evidence>
<dbReference type="HOGENOM" id="CLU_002755_1_2_6"/>
<organism evidence="2 3">
    <name type="scientific">Photobacterium profundum 3TCK</name>
    <dbReference type="NCBI Taxonomy" id="314280"/>
    <lineage>
        <taxon>Bacteria</taxon>
        <taxon>Pseudomonadati</taxon>
        <taxon>Pseudomonadota</taxon>
        <taxon>Gammaproteobacteria</taxon>
        <taxon>Vibrionales</taxon>
        <taxon>Vibrionaceae</taxon>
        <taxon>Photobacterium</taxon>
    </lineage>
</organism>
<keyword evidence="1" id="KW-0472">Membrane</keyword>
<name>Q1Z1G3_9GAMM</name>
<keyword evidence="1" id="KW-1133">Transmembrane helix</keyword>
<feature type="transmembrane region" description="Helical" evidence="1">
    <location>
        <begin position="957"/>
        <end position="979"/>
    </location>
</feature>
<dbReference type="RefSeq" id="WP_006233546.1">
    <property type="nucleotide sequence ID" value="NZ_CH724138.1"/>
</dbReference>
<feature type="transmembrane region" description="Helical" evidence="1">
    <location>
        <begin position="863"/>
        <end position="882"/>
    </location>
</feature>
<dbReference type="Gene3D" id="3.30.70.1320">
    <property type="entry name" value="Multidrug efflux transporter AcrB pore domain like"/>
    <property type="match status" value="1"/>
</dbReference>
<dbReference type="SUPFAM" id="SSF82866">
    <property type="entry name" value="Multidrug efflux transporter AcrB transmembrane domain"/>
    <property type="match status" value="2"/>
</dbReference>
<dbReference type="Gene3D" id="1.20.1640.10">
    <property type="entry name" value="Multidrug efflux transporter AcrB transmembrane domain"/>
    <property type="match status" value="2"/>
</dbReference>
<feature type="transmembrane region" description="Helical" evidence="1">
    <location>
        <begin position="14"/>
        <end position="34"/>
    </location>
</feature>
<dbReference type="SUPFAM" id="SSF82714">
    <property type="entry name" value="Multidrug efflux transporter AcrB TolC docking domain, DN and DC subdomains"/>
    <property type="match status" value="2"/>
</dbReference>
<dbReference type="GO" id="GO:0042910">
    <property type="term" value="F:xenobiotic transmembrane transporter activity"/>
    <property type="evidence" value="ECO:0007669"/>
    <property type="project" value="TreeGrafter"/>
</dbReference>
<dbReference type="SUPFAM" id="SSF82693">
    <property type="entry name" value="Multidrug efflux transporter AcrB pore domain, PN1, PN2, PC1 and PC2 subdomains"/>
    <property type="match status" value="2"/>
</dbReference>
<evidence type="ECO:0000256" key="1">
    <source>
        <dbReference type="SAM" id="Phobius"/>
    </source>
</evidence>
<protein>
    <submittedName>
        <fullName evidence="2">Putative AcrB, Cation/multidrug efflux pump</fullName>
    </submittedName>
</protein>
<dbReference type="InterPro" id="IPR027463">
    <property type="entry name" value="AcrB_DN_DC_subdom"/>
</dbReference>
<accession>Q1Z1G3</accession>
<dbReference type="Gene3D" id="3.30.70.1430">
    <property type="entry name" value="Multidrug efflux transporter AcrB pore domain"/>
    <property type="match status" value="2"/>
</dbReference>
<evidence type="ECO:0000313" key="3">
    <source>
        <dbReference type="Proteomes" id="UP000003789"/>
    </source>
</evidence>
<dbReference type="Pfam" id="PF00873">
    <property type="entry name" value="ACR_tran"/>
    <property type="match status" value="1"/>
</dbReference>
<feature type="transmembrane region" description="Helical" evidence="1">
    <location>
        <begin position="337"/>
        <end position="356"/>
    </location>
</feature>
<keyword evidence="1" id="KW-0812">Transmembrane</keyword>
<dbReference type="PANTHER" id="PTHR32063:SF18">
    <property type="entry name" value="CATION EFFLUX SYSTEM PROTEIN"/>
    <property type="match status" value="1"/>
</dbReference>